<name>A0A2T6K840_9RHOB</name>
<accession>A0A2T6K840</accession>
<dbReference type="Proteomes" id="UP000244523">
    <property type="component" value="Unassembled WGS sequence"/>
</dbReference>
<protein>
    <submittedName>
        <fullName evidence="4">V8-like Glu-specific endopeptidase</fullName>
    </submittedName>
</protein>
<feature type="chain" id="PRO_5015493607" evidence="2">
    <location>
        <begin position="21"/>
        <end position="272"/>
    </location>
</feature>
<dbReference type="InterPro" id="IPR001314">
    <property type="entry name" value="Peptidase_S1A"/>
</dbReference>
<dbReference type="InterPro" id="IPR043504">
    <property type="entry name" value="Peptidase_S1_PA_chymotrypsin"/>
</dbReference>
<dbReference type="GO" id="GO:0006508">
    <property type="term" value="P:proteolysis"/>
    <property type="evidence" value="ECO:0007669"/>
    <property type="project" value="InterPro"/>
</dbReference>
<dbReference type="EMBL" id="QBUD01000016">
    <property type="protein sequence ID" value="PUB10854.1"/>
    <property type="molecule type" value="Genomic_DNA"/>
</dbReference>
<comment type="caution">
    <text evidence="4">The sequence shown here is derived from an EMBL/GenBank/DDBJ whole genome shotgun (WGS) entry which is preliminary data.</text>
</comment>
<dbReference type="RefSeq" id="WP_108388442.1">
    <property type="nucleotide sequence ID" value="NZ_QBUD01000016.1"/>
</dbReference>
<dbReference type="Pfam" id="PF00089">
    <property type="entry name" value="Trypsin"/>
    <property type="match status" value="1"/>
</dbReference>
<dbReference type="PROSITE" id="PS50240">
    <property type="entry name" value="TRYPSIN_DOM"/>
    <property type="match status" value="1"/>
</dbReference>
<dbReference type="GO" id="GO:0004252">
    <property type="term" value="F:serine-type endopeptidase activity"/>
    <property type="evidence" value="ECO:0007669"/>
    <property type="project" value="InterPro"/>
</dbReference>
<dbReference type="Gene3D" id="2.40.10.10">
    <property type="entry name" value="Trypsin-like serine proteases"/>
    <property type="match status" value="2"/>
</dbReference>
<dbReference type="InterPro" id="IPR050966">
    <property type="entry name" value="Glutamyl_endopeptidase"/>
</dbReference>
<proteinExistence type="predicted"/>
<dbReference type="OrthoDB" id="267336at2"/>
<dbReference type="PANTHER" id="PTHR15462:SF8">
    <property type="entry name" value="SERINE PROTEASE"/>
    <property type="match status" value="1"/>
</dbReference>
<feature type="signal peptide" evidence="2">
    <location>
        <begin position="1"/>
        <end position="20"/>
    </location>
</feature>
<dbReference type="AlphaFoldDB" id="A0A2T6K840"/>
<evidence type="ECO:0000256" key="1">
    <source>
        <dbReference type="ARBA" id="ARBA00022729"/>
    </source>
</evidence>
<evidence type="ECO:0000259" key="3">
    <source>
        <dbReference type="PROSITE" id="PS50240"/>
    </source>
</evidence>
<dbReference type="PROSITE" id="PS00134">
    <property type="entry name" value="TRYPSIN_HIS"/>
    <property type="match status" value="1"/>
</dbReference>
<reference evidence="4 5" key="1">
    <citation type="submission" date="2018-04" db="EMBL/GenBank/DDBJ databases">
        <title>Genomic Encyclopedia of Archaeal and Bacterial Type Strains, Phase II (KMG-II): from individual species to whole genera.</title>
        <authorList>
            <person name="Goeker M."/>
        </authorList>
    </citation>
    <scope>NUCLEOTIDE SEQUENCE [LARGE SCALE GENOMIC DNA]</scope>
    <source>
        <strain evidence="4 5">DSM 29955</strain>
    </source>
</reference>
<gene>
    <name evidence="4" type="ORF">C8N45_11626</name>
</gene>
<organism evidence="4 5">
    <name type="scientific">Yoonia sediminilitoris</name>
    <dbReference type="NCBI Taxonomy" id="1286148"/>
    <lineage>
        <taxon>Bacteria</taxon>
        <taxon>Pseudomonadati</taxon>
        <taxon>Pseudomonadota</taxon>
        <taxon>Alphaproteobacteria</taxon>
        <taxon>Rhodobacterales</taxon>
        <taxon>Paracoccaceae</taxon>
        <taxon>Yoonia</taxon>
    </lineage>
</organism>
<evidence type="ECO:0000256" key="2">
    <source>
        <dbReference type="SAM" id="SignalP"/>
    </source>
</evidence>
<evidence type="ECO:0000313" key="5">
    <source>
        <dbReference type="Proteomes" id="UP000244523"/>
    </source>
</evidence>
<sequence>MRSFFLMMISLLFSAASLTAQEGSQSGLVTLETRQASQGWEGVGRLDIRGKGFCTASLIRDRLILTAAHCLFDTDGSLLSPNRFEFRANLRDGRAAATRRISRAYAHPDYVHEGDAGTPSTVALDIAVLELAQPIRTTGIRPYLIAQRPLTGDEVGVVSYGRGREEAASLQELCSVLGRQTGVIVMNCDVDYGSSGAPVFVVRDGQTRIASVISAMAQVDGQKVSLGTSLDGPLSALLAHFAAFGPARPGGTQRILRTGERNDTGAKFIRND</sequence>
<keyword evidence="5" id="KW-1185">Reference proteome</keyword>
<keyword evidence="1 2" id="KW-0732">Signal</keyword>
<dbReference type="InterPro" id="IPR001254">
    <property type="entry name" value="Trypsin_dom"/>
</dbReference>
<dbReference type="PANTHER" id="PTHR15462">
    <property type="entry name" value="SERINE PROTEASE"/>
    <property type="match status" value="1"/>
</dbReference>
<dbReference type="InterPro" id="IPR009003">
    <property type="entry name" value="Peptidase_S1_PA"/>
</dbReference>
<evidence type="ECO:0000313" key="4">
    <source>
        <dbReference type="EMBL" id="PUB10854.1"/>
    </source>
</evidence>
<feature type="domain" description="Peptidase S1" evidence="3">
    <location>
        <begin position="12"/>
        <end position="272"/>
    </location>
</feature>
<dbReference type="SUPFAM" id="SSF50494">
    <property type="entry name" value="Trypsin-like serine proteases"/>
    <property type="match status" value="1"/>
</dbReference>
<dbReference type="InterPro" id="IPR018114">
    <property type="entry name" value="TRYPSIN_HIS"/>
</dbReference>
<dbReference type="PRINTS" id="PR00722">
    <property type="entry name" value="CHYMOTRYPSIN"/>
</dbReference>